<comment type="caution">
    <text evidence="1">The sequence shown here is derived from an EMBL/GenBank/DDBJ whole genome shotgun (WGS) entry which is preliminary data.</text>
</comment>
<evidence type="ECO:0000313" key="2">
    <source>
        <dbReference type="Proteomes" id="UP000014136"/>
    </source>
</evidence>
<dbReference type="RefSeq" id="WP_016174243.1">
    <property type="nucleotide sequence ID" value="NZ_KE136389.1"/>
</dbReference>
<keyword evidence="2" id="KW-1185">Reference proteome</keyword>
<protein>
    <submittedName>
        <fullName evidence="1">Uncharacterized protein</fullName>
    </submittedName>
</protein>
<organism evidence="1 2">
    <name type="scientific">Enterococcus saccharolyticus subsp. saccharolyticus ATCC 43076</name>
    <dbReference type="NCBI Taxonomy" id="1139996"/>
    <lineage>
        <taxon>Bacteria</taxon>
        <taxon>Bacillati</taxon>
        <taxon>Bacillota</taxon>
        <taxon>Bacilli</taxon>
        <taxon>Lactobacillales</taxon>
        <taxon>Enterococcaceae</taxon>
        <taxon>Enterococcus</taxon>
    </lineage>
</organism>
<dbReference type="HOGENOM" id="CLU_2934329_0_0_9"/>
<sequence length="60" mass="7055">MQVEEQFMELMKQSLATLTEINHKLEDIEANTQAIDHQQQTLRQSVYCLQQVMENDNFIG</sequence>
<dbReference type="EMBL" id="AHYT01000001">
    <property type="protein sequence ID" value="EOT30728.1"/>
    <property type="molecule type" value="Genomic_DNA"/>
</dbReference>
<accession>S0JS62</accession>
<dbReference type="AlphaFoldDB" id="S0JS62"/>
<dbReference type="PATRIC" id="fig|1139996.3.peg.425"/>
<reference evidence="1 2" key="1">
    <citation type="submission" date="2013-03" db="EMBL/GenBank/DDBJ databases">
        <title>The Genome Sequence of Enterococcus saccharolyticus ATCC_43076 (Illumina only assembly).</title>
        <authorList>
            <consortium name="The Broad Institute Genomics Platform"/>
            <consortium name="The Broad Institute Genome Sequencing Center for Infectious Disease"/>
            <person name="Earl A."/>
            <person name="Russ C."/>
            <person name="Gilmore M."/>
            <person name="Surin D."/>
            <person name="Walker B."/>
            <person name="Young S."/>
            <person name="Zeng Q."/>
            <person name="Gargeya S."/>
            <person name="Fitzgerald M."/>
            <person name="Haas B."/>
            <person name="Abouelleil A."/>
            <person name="Allen A.W."/>
            <person name="Alvarado L."/>
            <person name="Arachchi H.M."/>
            <person name="Berlin A.M."/>
            <person name="Chapman S.B."/>
            <person name="Gainer-Dewar J."/>
            <person name="Goldberg J."/>
            <person name="Griggs A."/>
            <person name="Gujja S."/>
            <person name="Hansen M."/>
            <person name="Howarth C."/>
            <person name="Imamovic A."/>
            <person name="Ireland A."/>
            <person name="Larimer J."/>
            <person name="McCowan C."/>
            <person name="Murphy C."/>
            <person name="Pearson M."/>
            <person name="Poon T.W."/>
            <person name="Priest M."/>
            <person name="Roberts A."/>
            <person name="Saif S."/>
            <person name="Shea T."/>
            <person name="Sisk P."/>
            <person name="Sykes S."/>
            <person name="Wortman J."/>
            <person name="Nusbaum C."/>
            <person name="Birren B."/>
        </authorList>
    </citation>
    <scope>NUCLEOTIDE SEQUENCE [LARGE SCALE GENOMIC DNA]</scope>
    <source>
        <strain evidence="1 2">ATCC 43076</strain>
    </source>
</reference>
<evidence type="ECO:0000313" key="1">
    <source>
        <dbReference type="EMBL" id="EOT30728.1"/>
    </source>
</evidence>
<dbReference type="Proteomes" id="UP000014136">
    <property type="component" value="Unassembled WGS sequence"/>
</dbReference>
<proteinExistence type="predicted"/>
<gene>
    <name evidence="1" type="ORF">OMQ_00432</name>
</gene>
<name>S0JS62_9ENTE</name>
<dbReference type="STRING" id="41997.RV16_GL002498"/>